<evidence type="ECO:0000256" key="1">
    <source>
        <dbReference type="SAM" id="Phobius"/>
    </source>
</evidence>
<evidence type="ECO:0000313" key="3">
    <source>
        <dbReference type="EMBL" id="PST40183.1"/>
    </source>
</evidence>
<feature type="transmembrane region" description="Helical" evidence="1">
    <location>
        <begin position="200"/>
        <end position="224"/>
    </location>
</feature>
<dbReference type="GeneID" id="77470957"/>
<gene>
    <name evidence="3" type="ORF">C7U55_07635</name>
    <name evidence="2" type="ORF">LJD69_04060</name>
</gene>
<dbReference type="RefSeq" id="WP_106988061.1">
    <property type="nucleotide sequence ID" value="NZ_DAWBWI010000200.1"/>
</dbReference>
<reference evidence="4" key="1">
    <citation type="submission" date="2018-03" db="EMBL/GenBank/DDBJ databases">
        <title>Lachnoclostridium SNUG30370 gen.nov., sp.nov., isolated from human faeces.</title>
        <authorList>
            <person name="Seo B."/>
            <person name="Jeon K."/>
            <person name="Ko G."/>
        </authorList>
    </citation>
    <scope>NUCLEOTIDE SEQUENCE [LARGE SCALE GENOMIC DNA]</scope>
    <source>
        <strain evidence="4">SNUG30370</strain>
    </source>
</reference>
<keyword evidence="4" id="KW-1185">Reference proteome</keyword>
<comment type="caution">
    <text evidence="3">The sequence shown here is derived from an EMBL/GenBank/DDBJ whole genome shotgun (WGS) entry which is preliminary data.</text>
</comment>
<feature type="transmembrane region" description="Helical" evidence="1">
    <location>
        <begin position="7"/>
        <end position="26"/>
    </location>
</feature>
<dbReference type="PANTHER" id="PTHR36434:SF1">
    <property type="entry name" value="MEMBRANE PROTEASE YUGP-RELATED"/>
    <property type="match status" value="1"/>
</dbReference>
<proteinExistence type="predicted"/>
<dbReference type="AlphaFoldDB" id="A0A2T3FY62"/>
<sequence>MYYYYDSYYMIGYLLVIVGAIIMALAQMKVSSAYNKYSRIENSRHLTGRDVAYEILNQHGLSDVQIYEVKGHLSDHYNPSNLTLNLSSEIYHGTSIASLAVAAHECGHALQHQEGYKPLTFRNMIVPVCNISQTIGWIAILLGLFIGKSSISWLGVLLMSLMLLFQIVTLPVEFDASSRALSILNDRYLTEDEYPGAKKMLTAAALTYVAAMLSTLLSLLRIVLMVMSRDRD</sequence>
<protein>
    <submittedName>
        <fullName evidence="2">Zinc metallopeptidase</fullName>
    </submittedName>
    <submittedName>
        <fullName evidence="3">Zn-dependent protease</fullName>
    </submittedName>
</protein>
<dbReference type="GO" id="GO:0006508">
    <property type="term" value="P:proteolysis"/>
    <property type="evidence" value="ECO:0007669"/>
    <property type="project" value="UniProtKB-KW"/>
</dbReference>
<evidence type="ECO:0000313" key="4">
    <source>
        <dbReference type="Proteomes" id="UP000241201"/>
    </source>
</evidence>
<accession>A0A2T3FY62</accession>
<keyword evidence="1" id="KW-1133">Transmembrane helix</keyword>
<reference evidence="3" key="2">
    <citation type="journal article" date="2019" name="Int. J. Syst. Evol. Microbiol.">
        <title>Faecalibacillus intestinalis gen. nov., sp. nov. and Faecalibacillus faecis sp. nov., isolated from human faeces.</title>
        <authorList>
            <person name="Seo B."/>
            <person name="Jeon K."/>
            <person name="Baek I."/>
            <person name="Lee Y.M."/>
            <person name="Baek K."/>
            <person name="Ko G."/>
        </authorList>
    </citation>
    <scope>NUCLEOTIDE SEQUENCE</scope>
    <source>
        <strain evidence="3">SNUG30370</strain>
    </source>
</reference>
<evidence type="ECO:0000313" key="2">
    <source>
        <dbReference type="EMBL" id="MCB8609774.1"/>
    </source>
</evidence>
<dbReference type="EMBL" id="PYLP01000008">
    <property type="protein sequence ID" value="PST40183.1"/>
    <property type="molecule type" value="Genomic_DNA"/>
</dbReference>
<keyword evidence="1" id="KW-0472">Membrane</keyword>
<keyword evidence="3" id="KW-0645">Protease</keyword>
<reference evidence="2" key="3">
    <citation type="submission" date="2021-10" db="EMBL/GenBank/DDBJ databases">
        <title>Collection of gut derived symbiotic bacterial strains cultured from healthy donors.</title>
        <authorList>
            <person name="Lin H."/>
            <person name="Littmann E."/>
            <person name="Kohout C."/>
            <person name="Pamer E.G."/>
        </authorList>
    </citation>
    <scope>NUCLEOTIDE SEQUENCE</scope>
    <source>
        <strain evidence="2">DFI.4.48</strain>
    </source>
</reference>
<keyword evidence="3" id="KW-0378">Hydrolase</keyword>
<dbReference type="GO" id="GO:0008233">
    <property type="term" value="F:peptidase activity"/>
    <property type="evidence" value="ECO:0007669"/>
    <property type="project" value="UniProtKB-KW"/>
</dbReference>
<dbReference type="PANTHER" id="PTHR36434">
    <property type="entry name" value="MEMBRANE PROTEASE YUGP-RELATED"/>
    <property type="match status" value="1"/>
</dbReference>
<organism evidence="3 4">
    <name type="scientific">Faecalibacillus faecis</name>
    <dbReference type="NCBI Taxonomy" id="1982628"/>
    <lineage>
        <taxon>Bacteria</taxon>
        <taxon>Bacillati</taxon>
        <taxon>Bacillota</taxon>
        <taxon>Erysipelotrichia</taxon>
        <taxon>Erysipelotrichales</taxon>
        <taxon>Coprobacillaceae</taxon>
        <taxon>Faecalibacillus</taxon>
    </lineage>
</organism>
<dbReference type="EMBL" id="JAJDKZ010000008">
    <property type="protein sequence ID" value="MCB8609774.1"/>
    <property type="molecule type" value="Genomic_DNA"/>
</dbReference>
<dbReference type="Pfam" id="PF04298">
    <property type="entry name" value="Zn_peptidase_2"/>
    <property type="match status" value="1"/>
</dbReference>
<dbReference type="Proteomes" id="UP000241201">
    <property type="component" value="Unassembled WGS sequence"/>
</dbReference>
<feature type="transmembrane region" description="Helical" evidence="1">
    <location>
        <begin position="153"/>
        <end position="172"/>
    </location>
</feature>
<feature type="transmembrane region" description="Helical" evidence="1">
    <location>
        <begin position="124"/>
        <end position="146"/>
    </location>
</feature>
<keyword evidence="1" id="KW-0812">Transmembrane</keyword>
<dbReference type="InterPro" id="IPR007395">
    <property type="entry name" value="Zn_peptidase_2"/>
</dbReference>
<name>A0A2T3FY62_9FIRM</name>
<dbReference type="Proteomes" id="UP001198439">
    <property type="component" value="Unassembled WGS sequence"/>
</dbReference>